<dbReference type="InterPro" id="IPR008906">
    <property type="entry name" value="HATC_C_dom"/>
</dbReference>
<evidence type="ECO:0000313" key="2">
    <source>
        <dbReference type="Ensembl" id="ENSCCRP00015069509.1"/>
    </source>
</evidence>
<name>A0A8C1WPU0_CYPCA</name>
<protein>
    <recommendedName>
        <fullName evidence="1">HAT C-terminal dimerisation domain-containing protein</fullName>
    </recommendedName>
</protein>
<dbReference type="Pfam" id="PF05699">
    <property type="entry name" value="Dimer_Tnp_hAT"/>
    <property type="match status" value="1"/>
</dbReference>
<dbReference type="PANTHER" id="PTHR45913:SF19">
    <property type="entry name" value="LOW QUALITY PROTEIN: ZINC FINGER BED DOMAIN-CONTAINING PROTEIN 5-LIKE"/>
    <property type="match status" value="1"/>
</dbReference>
<reference evidence="2" key="1">
    <citation type="submission" date="2025-08" db="UniProtKB">
        <authorList>
            <consortium name="Ensembl"/>
        </authorList>
    </citation>
    <scope>IDENTIFICATION</scope>
</reference>
<evidence type="ECO:0000313" key="3">
    <source>
        <dbReference type="Proteomes" id="UP000694700"/>
    </source>
</evidence>
<dbReference type="SUPFAM" id="SSF53098">
    <property type="entry name" value="Ribonuclease H-like"/>
    <property type="match status" value="1"/>
</dbReference>
<accession>A0A8C1WPU0</accession>
<dbReference type="Ensembl" id="ENSCCRT00015071749.1">
    <property type="protein sequence ID" value="ENSCCRP00015069509.1"/>
    <property type="gene ID" value="ENSCCRG00015028096.1"/>
</dbReference>
<dbReference type="Proteomes" id="UP000694700">
    <property type="component" value="Unplaced"/>
</dbReference>
<feature type="domain" description="HAT C-terminal dimerisation" evidence="1">
    <location>
        <begin position="508"/>
        <end position="571"/>
    </location>
</feature>
<dbReference type="InterPro" id="IPR012337">
    <property type="entry name" value="RNaseH-like_sf"/>
</dbReference>
<evidence type="ECO:0000259" key="1">
    <source>
        <dbReference type="Pfam" id="PF05699"/>
    </source>
</evidence>
<dbReference type="AlphaFoldDB" id="A0A8C1WPU0"/>
<dbReference type="GO" id="GO:0046983">
    <property type="term" value="F:protein dimerization activity"/>
    <property type="evidence" value="ECO:0007669"/>
    <property type="project" value="InterPro"/>
</dbReference>
<organism evidence="2 3">
    <name type="scientific">Cyprinus carpio</name>
    <name type="common">Common carp</name>
    <dbReference type="NCBI Taxonomy" id="7962"/>
    <lineage>
        <taxon>Eukaryota</taxon>
        <taxon>Metazoa</taxon>
        <taxon>Chordata</taxon>
        <taxon>Craniata</taxon>
        <taxon>Vertebrata</taxon>
        <taxon>Euteleostomi</taxon>
        <taxon>Actinopterygii</taxon>
        <taxon>Neopterygii</taxon>
        <taxon>Teleostei</taxon>
        <taxon>Ostariophysi</taxon>
        <taxon>Cypriniformes</taxon>
        <taxon>Cyprinidae</taxon>
        <taxon>Cyprininae</taxon>
        <taxon>Cyprinus</taxon>
    </lineage>
</organism>
<sequence>MLESTLTKFIKCFISIFHCYVTNNFKLGDQSCANQPQKLRFCRKYNPDFIKYGFVNGGDEAEPRAQCVECGLMMSNEALKPSKLKRHLETKHPSLVGKSVEFFKRKENGLQMQKRSVVSLTGNSKCALKASNLVARRVAQTKKAFTIAEELVLPAAVDMCREMIGKAAAKKLLTIPLSNDTVSHRIADMATDIQHQLLERIKSRPYFSLQLDESTDVTNAALLLVFVRYRWDSSLHKDILFCGELPTQTTAQECFRCMDNYFKENGLDWQNCVGVCNDGGASMTGRHHGFVRQILDRDGCNLKTINFIKNNAVNSRCFAKLCEGLEADHVQLLYHSKVRWLSRGLVLKRLFELRNEVLSFLTERNSPFAHYYANAQFTAKLAYLCDIFSLLNLLNISLQGRNSNIFFVADKVQAFKRKLALWIKRAQEKWMDMFPLLSDILENSPQVKISDLVSQHLSQLAVKFDDYFPEDPREGHMWIAYPFSVDPTKNYVALPSHLESQLLEVATESTLKLQWGKLDLGSFWIAVSKEYPCLALRAVKLLLAFTTTYLCESGFSIVATAKTKARNRLKATLEATLRGSLSPIPPRVDLIMSVKQAQVSH</sequence>
<proteinExistence type="predicted"/>
<dbReference type="PANTHER" id="PTHR45913">
    <property type="entry name" value="EPM2A-INTERACTING PROTEIN 1"/>
    <property type="match status" value="1"/>
</dbReference>